<protein>
    <submittedName>
        <fullName evidence="2">Uncharacterized protein</fullName>
    </submittedName>
</protein>
<dbReference type="Ensembl" id="ENSPSMT00000007313.1">
    <property type="protein sequence ID" value="ENSPSMP00000006178.1"/>
    <property type="gene ID" value="ENSPSMG00000004673.1"/>
</dbReference>
<keyword evidence="3" id="KW-1185">Reference proteome</keyword>
<name>A0A8C8YSI4_PROSS</name>
<feature type="compositionally biased region" description="Basic and acidic residues" evidence="1">
    <location>
        <begin position="288"/>
        <end position="300"/>
    </location>
</feature>
<reference evidence="2" key="2">
    <citation type="submission" date="2025-09" db="UniProtKB">
        <authorList>
            <consortium name="Ensembl"/>
        </authorList>
    </citation>
    <scope>IDENTIFICATION</scope>
</reference>
<feature type="compositionally biased region" description="Basic residues" evidence="1">
    <location>
        <begin position="264"/>
        <end position="284"/>
    </location>
</feature>
<dbReference type="PANTHER" id="PTHR31866:SF1">
    <property type="entry name" value="GENE 4779-RELATED"/>
    <property type="match status" value="1"/>
</dbReference>
<feature type="compositionally biased region" description="Basic residues" evidence="1">
    <location>
        <begin position="54"/>
        <end position="64"/>
    </location>
</feature>
<accession>A0A8C8YSI4</accession>
<feature type="region of interest" description="Disordered" evidence="1">
    <location>
        <begin position="260"/>
        <end position="381"/>
    </location>
</feature>
<evidence type="ECO:0000256" key="1">
    <source>
        <dbReference type="SAM" id="MobiDB-lite"/>
    </source>
</evidence>
<evidence type="ECO:0000313" key="2">
    <source>
        <dbReference type="Ensembl" id="ENSPSMP00000006178.1"/>
    </source>
</evidence>
<dbReference type="Pfam" id="PF15483">
    <property type="entry name" value="DUF4641"/>
    <property type="match status" value="1"/>
</dbReference>
<dbReference type="GeneTree" id="ENSGT00390000015252"/>
<feature type="region of interest" description="Disordered" evidence="1">
    <location>
        <begin position="38"/>
        <end position="129"/>
    </location>
</feature>
<proteinExistence type="predicted"/>
<organism evidence="2 3">
    <name type="scientific">Prolemur simus</name>
    <name type="common">Greater bamboo lemur</name>
    <name type="synonym">Hapalemur simus</name>
    <dbReference type="NCBI Taxonomy" id="1328070"/>
    <lineage>
        <taxon>Eukaryota</taxon>
        <taxon>Metazoa</taxon>
        <taxon>Chordata</taxon>
        <taxon>Craniata</taxon>
        <taxon>Vertebrata</taxon>
        <taxon>Euteleostomi</taxon>
        <taxon>Mammalia</taxon>
        <taxon>Eutheria</taxon>
        <taxon>Euarchontoglires</taxon>
        <taxon>Primates</taxon>
        <taxon>Strepsirrhini</taxon>
        <taxon>Lemuriformes</taxon>
        <taxon>Lemuridae</taxon>
        <taxon>Prolemur</taxon>
    </lineage>
</organism>
<dbReference type="Proteomes" id="UP000694414">
    <property type="component" value="Unplaced"/>
</dbReference>
<dbReference type="PANTHER" id="PTHR31866">
    <property type="entry name" value="GENE 4779-RELATED"/>
    <property type="match status" value="1"/>
</dbReference>
<dbReference type="AlphaFoldDB" id="A0A8C8YSI4"/>
<dbReference type="InterPro" id="IPR027822">
    <property type="entry name" value="DUF4641"/>
</dbReference>
<feature type="compositionally biased region" description="Basic and acidic residues" evidence="1">
    <location>
        <begin position="344"/>
        <end position="357"/>
    </location>
</feature>
<evidence type="ECO:0000313" key="3">
    <source>
        <dbReference type="Proteomes" id="UP000694414"/>
    </source>
</evidence>
<sequence>QQPSGAQGCVRVIHPSSEGWDAQVSALWRDLGARLSVRGPLTTSATPPTSIVPRKVRARGKPKTGAKSTLSDGGRDPQRPLMEALVELPSEPQSPDEFREVPMRVSIYPKGQVQGEPSSPEEPGDTPRYSSLLLREKKLPMQGTLLTSPPWGLVSGVERQAVGELDSSSSKKMQGVVWGKAGNRPGFPGASAAAVGSLPRAVPRKKVAQEKKCPGTASNLALGGAFPPWGQRISAVALKPVTLPPIAGVGLLGRSQNYSLVSSGHKHSKHSSTGKKSGARKAKVSKPVARDDNDPSRDPRQTCLHMHHGEFSSDNANTRAPQAPGNSQATAVRLGRGIPCSLSRDQEPPVHAPRPERQQQPPGAQGCPEVMPGLAPGNPGPDYMVGIVSRLN</sequence>
<feature type="compositionally biased region" description="Polar residues" evidence="1">
    <location>
        <begin position="312"/>
        <end position="330"/>
    </location>
</feature>
<reference evidence="2" key="1">
    <citation type="submission" date="2025-08" db="UniProtKB">
        <authorList>
            <consortium name="Ensembl"/>
        </authorList>
    </citation>
    <scope>IDENTIFICATION</scope>
</reference>